<dbReference type="AlphaFoldDB" id="X0SXM9"/>
<comment type="caution">
    <text evidence="1">The sequence shown here is derived from an EMBL/GenBank/DDBJ whole genome shotgun (WGS) entry which is preliminary data.</text>
</comment>
<name>X0SXM9_9ZZZZ</name>
<organism evidence="1">
    <name type="scientific">marine sediment metagenome</name>
    <dbReference type="NCBI Taxonomy" id="412755"/>
    <lineage>
        <taxon>unclassified sequences</taxon>
        <taxon>metagenomes</taxon>
        <taxon>ecological metagenomes</taxon>
    </lineage>
</organism>
<protein>
    <submittedName>
        <fullName evidence="1">Uncharacterized protein</fullName>
    </submittedName>
</protein>
<accession>X0SXM9</accession>
<reference evidence="1" key="1">
    <citation type="journal article" date="2014" name="Front. Microbiol.">
        <title>High frequency of phylogenetically diverse reductive dehalogenase-homologous genes in deep subseafloor sedimentary metagenomes.</title>
        <authorList>
            <person name="Kawai M."/>
            <person name="Futagami T."/>
            <person name="Toyoda A."/>
            <person name="Takaki Y."/>
            <person name="Nishi S."/>
            <person name="Hori S."/>
            <person name="Arai W."/>
            <person name="Tsubouchi T."/>
            <person name="Morono Y."/>
            <person name="Uchiyama I."/>
            <person name="Ito T."/>
            <person name="Fujiyama A."/>
            <person name="Inagaki F."/>
            <person name="Takami H."/>
        </authorList>
    </citation>
    <scope>NUCLEOTIDE SEQUENCE</scope>
    <source>
        <strain evidence="1">Expedition CK06-06</strain>
    </source>
</reference>
<evidence type="ECO:0000313" key="1">
    <source>
        <dbReference type="EMBL" id="GAF80682.1"/>
    </source>
</evidence>
<sequence>MTKQPLKGDFASIGEIYARSVAPKKRTDYSKGFKVANGQHITFPQLGMLMKRYGLNQHELGLLLDNVKKDTKTALPYMVKIAIEGVRLSNDQEQRGLGKFGSTDYELFLLGG</sequence>
<proteinExistence type="predicted"/>
<gene>
    <name evidence="1" type="ORF">S01H1_11605</name>
</gene>
<dbReference type="EMBL" id="BARS01005920">
    <property type="protein sequence ID" value="GAF80682.1"/>
    <property type="molecule type" value="Genomic_DNA"/>
</dbReference>